<reference evidence="5" key="1">
    <citation type="submission" date="2022-10" db="EMBL/GenBank/DDBJ databases">
        <title>The WGS of Solirubrobacter ginsenosidimutans DSM 21036.</title>
        <authorList>
            <person name="Jiang Z."/>
        </authorList>
    </citation>
    <scope>NUCLEOTIDE SEQUENCE</scope>
    <source>
        <strain evidence="5">DSM 21036</strain>
    </source>
</reference>
<name>A0A9X3MXD0_9ACTN</name>
<keyword evidence="1" id="KW-0805">Transcription regulation</keyword>
<dbReference type="InterPro" id="IPR029016">
    <property type="entry name" value="GAF-like_dom_sf"/>
</dbReference>
<dbReference type="Gene3D" id="1.10.10.10">
    <property type="entry name" value="Winged helix-like DNA-binding domain superfamily/Winged helix DNA-binding domain"/>
    <property type="match status" value="1"/>
</dbReference>
<dbReference type="InterPro" id="IPR000792">
    <property type="entry name" value="Tscrpt_reg_LuxR_C"/>
</dbReference>
<keyword evidence="3" id="KW-0804">Transcription</keyword>
<dbReference type="Gene3D" id="3.30.450.40">
    <property type="match status" value="1"/>
</dbReference>
<dbReference type="PROSITE" id="PS00622">
    <property type="entry name" value="HTH_LUXR_1"/>
    <property type="match status" value="1"/>
</dbReference>
<evidence type="ECO:0000259" key="4">
    <source>
        <dbReference type="PROSITE" id="PS50043"/>
    </source>
</evidence>
<evidence type="ECO:0000313" key="5">
    <source>
        <dbReference type="EMBL" id="MDA0161198.1"/>
    </source>
</evidence>
<dbReference type="AlphaFoldDB" id="A0A9X3MXD0"/>
<dbReference type="GO" id="GO:0003677">
    <property type="term" value="F:DNA binding"/>
    <property type="evidence" value="ECO:0007669"/>
    <property type="project" value="UniProtKB-KW"/>
</dbReference>
<gene>
    <name evidence="5" type="ORF">OM076_13045</name>
</gene>
<dbReference type="SUPFAM" id="SSF46894">
    <property type="entry name" value="C-terminal effector domain of the bipartite response regulators"/>
    <property type="match status" value="1"/>
</dbReference>
<dbReference type="EMBL" id="JAPDOD010000009">
    <property type="protein sequence ID" value="MDA0161198.1"/>
    <property type="molecule type" value="Genomic_DNA"/>
</dbReference>
<evidence type="ECO:0000256" key="1">
    <source>
        <dbReference type="ARBA" id="ARBA00023015"/>
    </source>
</evidence>
<dbReference type="PANTHER" id="PTHR44688">
    <property type="entry name" value="DNA-BINDING TRANSCRIPTIONAL ACTIVATOR DEVR_DOSR"/>
    <property type="match status" value="1"/>
</dbReference>
<dbReference type="InterPro" id="IPR003018">
    <property type="entry name" value="GAF"/>
</dbReference>
<keyword evidence="6" id="KW-1185">Reference proteome</keyword>
<comment type="caution">
    <text evidence="5">The sequence shown here is derived from an EMBL/GenBank/DDBJ whole genome shotgun (WGS) entry which is preliminary data.</text>
</comment>
<dbReference type="SUPFAM" id="SSF55781">
    <property type="entry name" value="GAF domain-like"/>
    <property type="match status" value="1"/>
</dbReference>
<evidence type="ECO:0000313" key="6">
    <source>
        <dbReference type="Proteomes" id="UP001149140"/>
    </source>
</evidence>
<accession>A0A9X3MXD0</accession>
<feature type="domain" description="HTH luxR-type" evidence="4">
    <location>
        <begin position="169"/>
        <end position="234"/>
    </location>
</feature>
<evidence type="ECO:0000256" key="3">
    <source>
        <dbReference type="ARBA" id="ARBA00023163"/>
    </source>
</evidence>
<dbReference type="RefSeq" id="WP_270040389.1">
    <property type="nucleotide sequence ID" value="NZ_JAPDOD010000009.1"/>
</dbReference>
<dbReference type="Pfam" id="PF00196">
    <property type="entry name" value="GerE"/>
    <property type="match status" value="1"/>
</dbReference>
<organism evidence="5 6">
    <name type="scientific">Solirubrobacter ginsenosidimutans</name>
    <dbReference type="NCBI Taxonomy" id="490573"/>
    <lineage>
        <taxon>Bacteria</taxon>
        <taxon>Bacillati</taxon>
        <taxon>Actinomycetota</taxon>
        <taxon>Thermoleophilia</taxon>
        <taxon>Solirubrobacterales</taxon>
        <taxon>Solirubrobacteraceae</taxon>
        <taxon>Solirubrobacter</taxon>
    </lineage>
</organism>
<dbReference type="Pfam" id="PF01590">
    <property type="entry name" value="GAF"/>
    <property type="match status" value="1"/>
</dbReference>
<evidence type="ECO:0000256" key="2">
    <source>
        <dbReference type="ARBA" id="ARBA00023125"/>
    </source>
</evidence>
<dbReference type="PRINTS" id="PR00038">
    <property type="entry name" value="HTHLUXR"/>
</dbReference>
<dbReference type="Proteomes" id="UP001149140">
    <property type="component" value="Unassembled WGS sequence"/>
</dbReference>
<dbReference type="PROSITE" id="PS50043">
    <property type="entry name" value="HTH_LUXR_2"/>
    <property type="match status" value="1"/>
</dbReference>
<protein>
    <submittedName>
        <fullName evidence="5">LuxR C-terminal-related transcriptional regulator</fullName>
    </submittedName>
</protein>
<dbReference type="InterPro" id="IPR016032">
    <property type="entry name" value="Sig_transdc_resp-reg_C-effctor"/>
</dbReference>
<sequence length="245" mass="25917">MIEELVSAKGFSPEPDHGALITGLLDAVASDAVPAGTLANVGAERISAIVGDACIVSLLSGRNLTPVAISDACSEAAALLSPLLGQRHPAGTRREVSAYVERFGLGAEFMAPMRARGRILGQVEVLRRGDSRPFAPAELRLIQTVADVIALGLDESVTMAPPPDPADADLPAPDRLSRREREVLALLALGHTNREIAEQVHLSVRTVEWHRARIQSKLHVTGRAALAQVARAYGLVGGTALDRVE</sequence>
<keyword evidence="2" id="KW-0238">DNA-binding</keyword>
<dbReference type="SMART" id="SM00421">
    <property type="entry name" value="HTH_LUXR"/>
    <property type="match status" value="1"/>
</dbReference>
<dbReference type="CDD" id="cd06170">
    <property type="entry name" value="LuxR_C_like"/>
    <property type="match status" value="1"/>
</dbReference>
<dbReference type="InterPro" id="IPR036388">
    <property type="entry name" value="WH-like_DNA-bd_sf"/>
</dbReference>
<dbReference type="GO" id="GO:0006355">
    <property type="term" value="P:regulation of DNA-templated transcription"/>
    <property type="evidence" value="ECO:0007669"/>
    <property type="project" value="InterPro"/>
</dbReference>
<proteinExistence type="predicted"/>
<dbReference type="PANTHER" id="PTHR44688:SF16">
    <property type="entry name" value="DNA-BINDING TRANSCRIPTIONAL ACTIVATOR DEVR_DOSR"/>
    <property type="match status" value="1"/>
</dbReference>